<keyword evidence="16" id="KW-1185">Reference proteome</keyword>
<feature type="transmembrane region" description="Helical" evidence="14">
    <location>
        <begin position="112"/>
        <end position="136"/>
    </location>
</feature>
<feature type="transmembrane region" description="Helical" evidence="14">
    <location>
        <begin position="361"/>
        <end position="381"/>
    </location>
</feature>
<keyword evidence="6" id="KW-0769">Symport</keyword>
<evidence type="ECO:0000313" key="15">
    <source>
        <dbReference type="EMBL" id="MDQ0578068.1"/>
    </source>
</evidence>
<gene>
    <name evidence="15" type="ORF">QF030_000246</name>
</gene>
<comment type="similarity">
    <text evidence="2 13">Belongs to the sodium:solute symporter (SSF) (TC 2.A.21) family.</text>
</comment>
<dbReference type="InterPro" id="IPR018212">
    <property type="entry name" value="Na/solute_symporter_CS"/>
</dbReference>
<evidence type="ECO:0000256" key="3">
    <source>
        <dbReference type="ARBA" id="ARBA00022448"/>
    </source>
</evidence>
<dbReference type="CDD" id="cd10322">
    <property type="entry name" value="SLC5sbd"/>
    <property type="match status" value="1"/>
</dbReference>
<protein>
    <submittedName>
        <fullName evidence="15">SSS family solute:Na+ symporter</fullName>
    </submittedName>
</protein>
<evidence type="ECO:0000256" key="1">
    <source>
        <dbReference type="ARBA" id="ARBA00004651"/>
    </source>
</evidence>
<evidence type="ECO:0000256" key="6">
    <source>
        <dbReference type="ARBA" id="ARBA00022847"/>
    </source>
</evidence>
<feature type="transmembrane region" description="Helical" evidence="14">
    <location>
        <begin position="387"/>
        <end position="407"/>
    </location>
</feature>
<dbReference type="PROSITE" id="PS50283">
    <property type="entry name" value="NA_SOLUT_SYMP_3"/>
    <property type="match status" value="1"/>
</dbReference>
<dbReference type="PROSITE" id="PS00457">
    <property type="entry name" value="NA_SOLUT_SYMP_2"/>
    <property type="match status" value="1"/>
</dbReference>
<keyword evidence="3" id="KW-0813">Transport</keyword>
<keyword evidence="8" id="KW-0915">Sodium</keyword>
<dbReference type="Gene3D" id="1.20.1730.10">
    <property type="entry name" value="Sodium/glucose cotransporter"/>
    <property type="match status" value="1"/>
</dbReference>
<dbReference type="Pfam" id="PF00474">
    <property type="entry name" value="SSF"/>
    <property type="match status" value="1"/>
</dbReference>
<reference evidence="15 16" key="1">
    <citation type="submission" date="2023-07" db="EMBL/GenBank/DDBJ databases">
        <title>Comparative genomics of wheat-associated soil bacteria to identify genetic determinants of phenazine resistance.</title>
        <authorList>
            <person name="Mouncey N."/>
        </authorList>
    </citation>
    <scope>NUCLEOTIDE SEQUENCE [LARGE SCALE GENOMIC DNA]</scope>
    <source>
        <strain evidence="15 16">B2I6</strain>
    </source>
</reference>
<feature type="transmembrane region" description="Helical" evidence="14">
    <location>
        <begin position="58"/>
        <end position="91"/>
    </location>
</feature>
<feature type="transmembrane region" description="Helical" evidence="14">
    <location>
        <begin position="443"/>
        <end position="468"/>
    </location>
</feature>
<dbReference type="PANTHER" id="PTHR48086:SF3">
    <property type="entry name" value="SODIUM_PROLINE SYMPORTER"/>
    <property type="match status" value="1"/>
</dbReference>
<feature type="transmembrane region" description="Helical" evidence="14">
    <location>
        <begin position="233"/>
        <end position="256"/>
    </location>
</feature>
<keyword evidence="5 14" id="KW-0812">Transmembrane</keyword>
<evidence type="ECO:0000256" key="13">
    <source>
        <dbReference type="RuleBase" id="RU362091"/>
    </source>
</evidence>
<comment type="subcellular location">
    <subcellularLocation>
        <location evidence="1">Cell membrane</location>
        <topology evidence="1">Multi-pass membrane protein</topology>
    </subcellularLocation>
</comment>
<feature type="transmembrane region" description="Helical" evidence="14">
    <location>
        <begin position="305"/>
        <end position="328"/>
    </location>
</feature>
<accession>A0ABU0NGX5</accession>
<feature type="transmembrane region" description="Helical" evidence="14">
    <location>
        <begin position="419"/>
        <end position="437"/>
    </location>
</feature>
<evidence type="ECO:0000256" key="4">
    <source>
        <dbReference type="ARBA" id="ARBA00022475"/>
    </source>
</evidence>
<evidence type="ECO:0000256" key="10">
    <source>
        <dbReference type="ARBA" id="ARBA00023136"/>
    </source>
</evidence>
<evidence type="ECO:0000256" key="14">
    <source>
        <dbReference type="SAM" id="Phobius"/>
    </source>
</evidence>
<feature type="transmembrane region" description="Helical" evidence="14">
    <location>
        <begin position="148"/>
        <end position="169"/>
    </location>
</feature>
<keyword evidence="9" id="KW-0406">Ion transport</keyword>
<evidence type="ECO:0000313" key="16">
    <source>
        <dbReference type="Proteomes" id="UP001230654"/>
    </source>
</evidence>
<keyword evidence="10 14" id="KW-0472">Membrane</keyword>
<dbReference type="EMBL" id="JAUSWV010000001">
    <property type="protein sequence ID" value="MDQ0578068.1"/>
    <property type="molecule type" value="Genomic_DNA"/>
</dbReference>
<feature type="transmembrane region" description="Helical" evidence="14">
    <location>
        <begin position="190"/>
        <end position="213"/>
    </location>
</feature>
<evidence type="ECO:0000256" key="9">
    <source>
        <dbReference type="ARBA" id="ARBA00023065"/>
    </source>
</evidence>
<proteinExistence type="inferred from homology"/>
<evidence type="ECO:0000256" key="11">
    <source>
        <dbReference type="ARBA" id="ARBA00023201"/>
    </source>
</evidence>
<evidence type="ECO:0000256" key="8">
    <source>
        <dbReference type="ARBA" id="ARBA00023053"/>
    </source>
</evidence>
<feature type="transmembrane region" description="Helical" evidence="14">
    <location>
        <begin position="277"/>
        <end position="299"/>
    </location>
</feature>
<sequence>MNVLVGGGVLAVFVAGLAAVLERSRRAADLDEYTLASRSFGAWYQTMSFLNTWIPGTVFITFAGMAASAGVIGFYWVPYSLLTLVLMYLMAHTVHAWGKRWELRTQADLLGMRYGSAAVRVVAALIGVVASFPWIVLGMQSLGLVFSYLSFGHLSPRQAVVIGIVFLLLRQAWTVRMGMRGIVVSDVYQGIFAYGLGGVLVCGLIVSLIRGGHGLDALPSSHFLLPGPGSPEGALYLMSLILTGALGSWCWPDMFVRLFTARSVQVIKKSAVQATPWLLAFAVALSLLAMLGGSLPAVAQAPAEVFFLIASRGGPFVLALACVVVLAATMGNVDSNFQALGVQVSQNLLPGHRDPSAQVRAAKACVLVLTLLASATAALTLDTTTGLASLAIVSYQGICQLAPALYLGMAWRRGNAAGALGGMVAGFGTAAALQLAYPTSVPWLAGLTSGVAGLVVNTMVYLLAAFLLPHRDEEAARLRTLFAARAAKSQPAGLVGAALETDRS</sequence>
<evidence type="ECO:0000256" key="12">
    <source>
        <dbReference type="ARBA" id="ARBA00033708"/>
    </source>
</evidence>
<dbReference type="RefSeq" id="WP_307160745.1">
    <property type="nucleotide sequence ID" value="NZ_JAUSWV010000001.1"/>
</dbReference>
<organism evidence="15 16">
    <name type="scientific">Streptomyces rishiriensis</name>
    <dbReference type="NCBI Taxonomy" id="68264"/>
    <lineage>
        <taxon>Bacteria</taxon>
        <taxon>Bacillati</taxon>
        <taxon>Actinomycetota</taxon>
        <taxon>Actinomycetes</taxon>
        <taxon>Kitasatosporales</taxon>
        <taxon>Streptomycetaceae</taxon>
        <taxon>Streptomyces</taxon>
    </lineage>
</organism>
<dbReference type="InterPro" id="IPR038377">
    <property type="entry name" value="Na/Glc_symporter_sf"/>
</dbReference>
<keyword evidence="7 14" id="KW-1133">Transmembrane helix</keyword>
<comment type="caution">
    <text evidence="15">The sequence shown here is derived from an EMBL/GenBank/DDBJ whole genome shotgun (WGS) entry which is preliminary data.</text>
</comment>
<keyword evidence="11" id="KW-0739">Sodium transport</keyword>
<name>A0ABU0NGX5_STRRH</name>
<dbReference type="InterPro" id="IPR050277">
    <property type="entry name" value="Sodium:Solute_Symporter"/>
</dbReference>
<evidence type="ECO:0000256" key="2">
    <source>
        <dbReference type="ARBA" id="ARBA00006434"/>
    </source>
</evidence>
<comment type="catalytic activity">
    <reaction evidence="12">
        <text>L-proline(in) + Na(+)(in) = L-proline(out) + Na(+)(out)</text>
        <dbReference type="Rhea" id="RHEA:28967"/>
        <dbReference type="ChEBI" id="CHEBI:29101"/>
        <dbReference type="ChEBI" id="CHEBI:60039"/>
    </reaction>
</comment>
<dbReference type="Proteomes" id="UP001230654">
    <property type="component" value="Unassembled WGS sequence"/>
</dbReference>
<keyword evidence="4" id="KW-1003">Cell membrane</keyword>
<dbReference type="PANTHER" id="PTHR48086">
    <property type="entry name" value="SODIUM/PROLINE SYMPORTER-RELATED"/>
    <property type="match status" value="1"/>
</dbReference>
<dbReference type="InterPro" id="IPR001734">
    <property type="entry name" value="Na/solute_symporter"/>
</dbReference>
<evidence type="ECO:0000256" key="7">
    <source>
        <dbReference type="ARBA" id="ARBA00022989"/>
    </source>
</evidence>
<evidence type="ECO:0000256" key="5">
    <source>
        <dbReference type="ARBA" id="ARBA00022692"/>
    </source>
</evidence>